<organism evidence="2 3">
    <name type="scientific">Anaerobacillus alkalilacustris</name>
    <dbReference type="NCBI Taxonomy" id="393763"/>
    <lineage>
        <taxon>Bacteria</taxon>
        <taxon>Bacillati</taxon>
        <taxon>Bacillota</taxon>
        <taxon>Bacilli</taxon>
        <taxon>Bacillales</taxon>
        <taxon>Bacillaceae</taxon>
        <taxon>Anaerobacillus</taxon>
    </lineage>
</organism>
<feature type="domain" description="NERD" evidence="1">
    <location>
        <begin position="37"/>
        <end position="147"/>
    </location>
</feature>
<dbReference type="RefSeq" id="WP_071307864.1">
    <property type="nucleotide sequence ID" value="NZ_MLQR01000001.1"/>
</dbReference>
<proteinExistence type="predicted"/>
<dbReference type="InterPro" id="IPR011528">
    <property type="entry name" value="NERD"/>
</dbReference>
<dbReference type="EMBL" id="MLQR01000001">
    <property type="protein sequence ID" value="OIJ17136.1"/>
    <property type="molecule type" value="Genomic_DNA"/>
</dbReference>
<dbReference type="Pfam" id="PF08378">
    <property type="entry name" value="NERD"/>
    <property type="match status" value="1"/>
</dbReference>
<accession>A0A1S2LXS1</accession>
<dbReference type="AlphaFoldDB" id="A0A1S2LXS1"/>
<sequence length="301" mass="35488">MIIKTRNESNELLLFRQLNLRLNLLEKDKLYYSYLEKGYEGELAFDNIIDHLRENWLILNDLLLEINNTTFQVDKVLISPDKTYLFEVKNYEGDYYIEGDRWYLTPKTEIINPHVQLQRCESLFRRLLNKVGFNPSIEAYVIFINPEFHLYNAPCNLPIVYPAQLKRFIKQITTFNLKLNDTHNKLADKLLSFHLKESPFTKVPKYNLNQCKKGMICPSCLKMYSNKSINGFLLCQFCGNKEGIEEAVLRSVDEYKILFPAQPITTTIMVDWCRVVSKKYVQKVLNGNLQLKRHGRSSYYI</sequence>
<evidence type="ECO:0000259" key="1">
    <source>
        <dbReference type="PROSITE" id="PS50965"/>
    </source>
</evidence>
<dbReference type="OrthoDB" id="2164794at2"/>
<protein>
    <recommendedName>
        <fullName evidence="1">NERD domain-containing protein</fullName>
    </recommendedName>
</protein>
<evidence type="ECO:0000313" key="2">
    <source>
        <dbReference type="EMBL" id="OIJ17136.1"/>
    </source>
</evidence>
<keyword evidence="3" id="KW-1185">Reference proteome</keyword>
<comment type="caution">
    <text evidence="2">The sequence shown here is derived from an EMBL/GenBank/DDBJ whole genome shotgun (WGS) entry which is preliminary data.</text>
</comment>
<reference evidence="2 3" key="1">
    <citation type="submission" date="2016-10" db="EMBL/GenBank/DDBJ databases">
        <title>Draft genome sequences of four alkaliphilic bacteria belonging to the Anaerobacillus genus.</title>
        <authorList>
            <person name="Bassil N.M."/>
            <person name="Lloyd J.R."/>
        </authorList>
    </citation>
    <scope>NUCLEOTIDE SEQUENCE [LARGE SCALE GENOMIC DNA]</scope>
    <source>
        <strain evidence="2 3">DSM 18345</strain>
    </source>
</reference>
<gene>
    <name evidence="2" type="ORF">BKP37_00970</name>
</gene>
<evidence type="ECO:0000313" key="3">
    <source>
        <dbReference type="Proteomes" id="UP000179524"/>
    </source>
</evidence>
<dbReference type="Proteomes" id="UP000179524">
    <property type="component" value="Unassembled WGS sequence"/>
</dbReference>
<name>A0A1S2LXS1_9BACI</name>
<dbReference type="PROSITE" id="PS50965">
    <property type="entry name" value="NERD"/>
    <property type="match status" value="1"/>
</dbReference>